<keyword evidence="7" id="KW-0539">Nucleus</keyword>
<organism evidence="10">
    <name type="scientific">Sesamum radiatum</name>
    <name type="common">Black benniseed</name>
    <dbReference type="NCBI Taxonomy" id="300843"/>
    <lineage>
        <taxon>Eukaryota</taxon>
        <taxon>Viridiplantae</taxon>
        <taxon>Streptophyta</taxon>
        <taxon>Embryophyta</taxon>
        <taxon>Tracheophyta</taxon>
        <taxon>Spermatophyta</taxon>
        <taxon>Magnoliopsida</taxon>
        <taxon>eudicotyledons</taxon>
        <taxon>Gunneridae</taxon>
        <taxon>Pentapetalae</taxon>
        <taxon>asterids</taxon>
        <taxon>lamiids</taxon>
        <taxon>Lamiales</taxon>
        <taxon>Pedaliaceae</taxon>
        <taxon>Sesamum</taxon>
    </lineage>
</organism>
<dbReference type="PANTHER" id="PTHR22930">
    <property type="match status" value="1"/>
</dbReference>
<reference evidence="10" key="1">
    <citation type="submission" date="2020-06" db="EMBL/GenBank/DDBJ databases">
        <authorList>
            <person name="Li T."/>
            <person name="Hu X."/>
            <person name="Zhang T."/>
            <person name="Song X."/>
            <person name="Zhang H."/>
            <person name="Dai N."/>
            <person name="Sheng W."/>
            <person name="Hou X."/>
            <person name="Wei L."/>
        </authorList>
    </citation>
    <scope>NUCLEOTIDE SEQUENCE</scope>
    <source>
        <strain evidence="10">G02</strain>
        <tissue evidence="10">Leaf</tissue>
    </source>
</reference>
<dbReference type="AlphaFoldDB" id="A0AAW2NQD9"/>
<gene>
    <name evidence="10" type="ORF">Sradi_4406200</name>
</gene>
<name>A0AAW2NQD9_SESRA</name>
<keyword evidence="4" id="KW-0540">Nuclease</keyword>
<evidence type="ECO:0000256" key="7">
    <source>
        <dbReference type="ARBA" id="ARBA00023242"/>
    </source>
</evidence>
<evidence type="ECO:0000259" key="8">
    <source>
        <dbReference type="Pfam" id="PF13359"/>
    </source>
</evidence>
<accession>A0AAW2NQD9</accession>
<keyword evidence="5" id="KW-0479">Metal-binding</keyword>
<proteinExistence type="inferred from homology"/>
<dbReference type="InterPro" id="IPR027806">
    <property type="entry name" value="HARBI1_dom"/>
</dbReference>
<dbReference type="GO" id="GO:0016787">
    <property type="term" value="F:hydrolase activity"/>
    <property type="evidence" value="ECO:0007669"/>
    <property type="project" value="UniProtKB-KW"/>
</dbReference>
<feature type="domain" description="DUF8040" evidence="9">
    <location>
        <begin position="72"/>
        <end position="148"/>
    </location>
</feature>
<comment type="subcellular location">
    <subcellularLocation>
        <location evidence="2">Nucleus</location>
    </subcellularLocation>
</comment>
<dbReference type="InterPro" id="IPR045249">
    <property type="entry name" value="HARBI1-like"/>
</dbReference>
<dbReference type="GO" id="GO:0046872">
    <property type="term" value="F:metal ion binding"/>
    <property type="evidence" value="ECO:0007669"/>
    <property type="project" value="UniProtKB-KW"/>
</dbReference>
<dbReference type="Pfam" id="PF13359">
    <property type="entry name" value="DDE_Tnp_4"/>
    <property type="match status" value="1"/>
</dbReference>
<dbReference type="EMBL" id="JACGWJ010000019">
    <property type="protein sequence ID" value="KAL0345749.1"/>
    <property type="molecule type" value="Genomic_DNA"/>
</dbReference>
<comment type="similarity">
    <text evidence="3">Belongs to the HARBI1 family.</text>
</comment>
<dbReference type="GO" id="GO:0004518">
    <property type="term" value="F:nuclease activity"/>
    <property type="evidence" value="ECO:0007669"/>
    <property type="project" value="UniProtKB-KW"/>
</dbReference>
<evidence type="ECO:0000259" key="9">
    <source>
        <dbReference type="Pfam" id="PF26138"/>
    </source>
</evidence>
<dbReference type="GO" id="GO:0005634">
    <property type="term" value="C:nucleus"/>
    <property type="evidence" value="ECO:0007669"/>
    <property type="project" value="UniProtKB-SubCell"/>
</dbReference>
<evidence type="ECO:0000313" key="10">
    <source>
        <dbReference type="EMBL" id="KAL0345749.1"/>
    </source>
</evidence>
<evidence type="ECO:0000256" key="5">
    <source>
        <dbReference type="ARBA" id="ARBA00022723"/>
    </source>
</evidence>
<dbReference type="Pfam" id="PF26138">
    <property type="entry name" value="DUF8040"/>
    <property type="match status" value="1"/>
</dbReference>
<evidence type="ECO:0000256" key="6">
    <source>
        <dbReference type="ARBA" id="ARBA00022801"/>
    </source>
</evidence>
<sequence>MTNGHRLYSLIAVDQIMADVAVALALFMHICALLKAWVRTTECVRSSCYNINSRIPEQVRHLRRLVEYDDLTHLRNLCMDRNAFGRLCYLLEHSGGISDTKFVTVSEQVAMFLSVIAHHKKNWVVKHDFIRSGRTISKHFDAVLEAVILLHKTFLAHPIPIGDDCTDNVRVSEMDKGRYRTRKGHVAVNVLGCNLNMQFIYVLSGWEGSGADIRVLRDAINRRNGLRVPTDNYYLCDNGYSNAEGFLTPYRGVRYHLREWERGPGGPQNREEYFNLKHSSARNVIERAFGLLKVRWAILRSPSYYLIKIQNNIILACCLLHNFIQAEMSNDSLELEIPEQPDCAMDPGIEYISSIETSNSWS</sequence>
<dbReference type="PANTHER" id="PTHR22930:SF281">
    <property type="entry name" value="NUCLEASE"/>
    <property type="match status" value="1"/>
</dbReference>
<evidence type="ECO:0000256" key="1">
    <source>
        <dbReference type="ARBA" id="ARBA00001968"/>
    </source>
</evidence>
<feature type="domain" description="DDE Tnp4" evidence="8">
    <location>
        <begin position="173"/>
        <end position="322"/>
    </location>
</feature>
<evidence type="ECO:0000256" key="3">
    <source>
        <dbReference type="ARBA" id="ARBA00006958"/>
    </source>
</evidence>
<comment type="cofactor">
    <cofactor evidence="1">
        <name>a divalent metal cation</name>
        <dbReference type="ChEBI" id="CHEBI:60240"/>
    </cofactor>
</comment>
<protein>
    <recommendedName>
        <fullName evidence="11">DDE Tnp4 domain-containing protein</fullName>
    </recommendedName>
</protein>
<reference evidence="10" key="2">
    <citation type="journal article" date="2024" name="Plant">
        <title>Genomic evolution and insights into agronomic trait innovations of Sesamum species.</title>
        <authorList>
            <person name="Miao H."/>
            <person name="Wang L."/>
            <person name="Qu L."/>
            <person name="Liu H."/>
            <person name="Sun Y."/>
            <person name="Le M."/>
            <person name="Wang Q."/>
            <person name="Wei S."/>
            <person name="Zheng Y."/>
            <person name="Lin W."/>
            <person name="Duan Y."/>
            <person name="Cao H."/>
            <person name="Xiong S."/>
            <person name="Wang X."/>
            <person name="Wei L."/>
            <person name="Li C."/>
            <person name="Ma Q."/>
            <person name="Ju M."/>
            <person name="Zhao R."/>
            <person name="Li G."/>
            <person name="Mu C."/>
            <person name="Tian Q."/>
            <person name="Mei H."/>
            <person name="Zhang T."/>
            <person name="Gao T."/>
            <person name="Zhang H."/>
        </authorList>
    </citation>
    <scope>NUCLEOTIDE SEQUENCE</scope>
    <source>
        <strain evidence="10">G02</strain>
    </source>
</reference>
<comment type="caution">
    <text evidence="10">The sequence shown here is derived from an EMBL/GenBank/DDBJ whole genome shotgun (WGS) entry which is preliminary data.</text>
</comment>
<evidence type="ECO:0000256" key="2">
    <source>
        <dbReference type="ARBA" id="ARBA00004123"/>
    </source>
</evidence>
<dbReference type="InterPro" id="IPR058353">
    <property type="entry name" value="DUF8040"/>
</dbReference>
<keyword evidence="6" id="KW-0378">Hydrolase</keyword>
<evidence type="ECO:0008006" key="11">
    <source>
        <dbReference type="Google" id="ProtNLM"/>
    </source>
</evidence>
<evidence type="ECO:0000256" key="4">
    <source>
        <dbReference type="ARBA" id="ARBA00022722"/>
    </source>
</evidence>